<accession>A0A818IFG7</accession>
<dbReference type="EMBL" id="CAJNOE010000297">
    <property type="protein sequence ID" value="CAF1128884.1"/>
    <property type="molecule type" value="Genomic_DNA"/>
</dbReference>
<reference evidence="3" key="1">
    <citation type="submission" date="2021-02" db="EMBL/GenBank/DDBJ databases">
        <authorList>
            <person name="Nowell W R."/>
        </authorList>
    </citation>
    <scope>NUCLEOTIDE SEQUENCE</scope>
</reference>
<proteinExistence type="predicted"/>
<name>A0A818IFG7_9BILA</name>
<evidence type="ECO:0000313" key="4">
    <source>
        <dbReference type="EMBL" id="CAF3938886.1"/>
    </source>
</evidence>
<dbReference type="AlphaFoldDB" id="A0A818IFG7"/>
<sequence>MEITTAATTKIAATITTEIVATAATIEIAAMTTTKTTTTITTNTIISKFNLLINGDAETGPCELGKNVTHPTGWVYDGPITQVRYNNTAADQFFTSPGPSDRGNCYFYGHISVVTSMWQYINITNSIDPILIDNQRFYFNFSAWIGGYFTQNDNAKVSLTFIDQANQNINSNITLGPVSTGDRMLITSLLPRQANGLVPIGARFCKVMVTITCTSGPTNDGNIDNIALYFYQ</sequence>
<dbReference type="EMBL" id="CAJOBB010002111">
    <property type="protein sequence ID" value="CAF3938886.1"/>
    <property type="molecule type" value="Genomic_DNA"/>
</dbReference>
<evidence type="ECO:0000313" key="3">
    <source>
        <dbReference type="EMBL" id="CAF3522613.1"/>
    </source>
</evidence>
<dbReference type="OrthoDB" id="10052251at2759"/>
<evidence type="ECO:0000313" key="2">
    <source>
        <dbReference type="EMBL" id="CAF1128884.1"/>
    </source>
</evidence>
<dbReference type="EMBL" id="CAJNON010000150">
    <property type="protein sequence ID" value="CAF1037829.1"/>
    <property type="molecule type" value="Genomic_DNA"/>
</dbReference>
<dbReference type="Proteomes" id="UP000663860">
    <property type="component" value="Unassembled WGS sequence"/>
</dbReference>
<dbReference type="Proteomes" id="UP000663881">
    <property type="component" value="Unassembled WGS sequence"/>
</dbReference>
<protein>
    <submittedName>
        <fullName evidence="3">Uncharacterized protein</fullName>
    </submittedName>
</protein>
<organism evidence="3 5">
    <name type="scientific">Adineta steineri</name>
    <dbReference type="NCBI Taxonomy" id="433720"/>
    <lineage>
        <taxon>Eukaryota</taxon>
        <taxon>Metazoa</taxon>
        <taxon>Spiralia</taxon>
        <taxon>Gnathifera</taxon>
        <taxon>Rotifera</taxon>
        <taxon>Eurotatoria</taxon>
        <taxon>Bdelloidea</taxon>
        <taxon>Adinetida</taxon>
        <taxon>Adinetidae</taxon>
        <taxon>Adineta</taxon>
    </lineage>
</organism>
<dbReference type="Proteomes" id="UP000663891">
    <property type="component" value="Unassembled WGS sequence"/>
</dbReference>
<dbReference type="Proteomes" id="UP000663868">
    <property type="component" value="Unassembled WGS sequence"/>
</dbReference>
<dbReference type="Gene3D" id="2.60.120.260">
    <property type="entry name" value="Galactose-binding domain-like"/>
    <property type="match status" value="1"/>
</dbReference>
<evidence type="ECO:0000313" key="1">
    <source>
        <dbReference type="EMBL" id="CAF1037829.1"/>
    </source>
</evidence>
<comment type="caution">
    <text evidence="3">The sequence shown here is derived from an EMBL/GenBank/DDBJ whole genome shotgun (WGS) entry which is preliminary data.</text>
</comment>
<dbReference type="EMBL" id="CAJOAY010000074">
    <property type="protein sequence ID" value="CAF3522613.1"/>
    <property type="molecule type" value="Genomic_DNA"/>
</dbReference>
<evidence type="ECO:0000313" key="5">
    <source>
        <dbReference type="Proteomes" id="UP000663881"/>
    </source>
</evidence>
<gene>
    <name evidence="2" type="ORF">IZO911_LOCUS24574</name>
    <name evidence="4" type="ORF">KXQ929_LOCUS24911</name>
    <name evidence="3" type="ORF">OKA104_LOCUS2681</name>
    <name evidence="1" type="ORF">VCS650_LOCUS16697</name>
</gene>